<protein>
    <submittedName>
        <fullName evidence="6">Proteasome subunit beta type-3</fullName>
    </submittedName>
</protein>
<evidence type="ECO:0000256" key="5">
    <source>
        <dbReference type="SAM" id="MobiDB-lite"/>
    </source>
</evidence>
<evidence type="ECO:0000313" key="7">
    <source>
        <dbReference type="Proteomes" id="UP000572268"/>
    </source>
</evidence>
<dbReference type="CDD" id="cd03759">
    <property type="entry name" value="proteasome_beta_type_3"/>
    <property type="match status" value="1"/>
</dbReference>
<dbReference type="PANTHER" id="PTHR32194:SF10">
    <property type="entry name" value="PROTEASOME SUBUNIT BETA TYPE-3"/>
    <property type="match status" value="1"/>
</dbReference>
<dbReference type="SUPFAM" id="SSF56235">
    <property type="entry name" value="N-terminal nucleophile aminohydrolases (Ntn hydrolases)"/>
    <property type="match status" value="1"/>
</dbReference>
<dbReference type="InterPro" id="IPR005024">
    <property type="entry name" value="Snf7_fam"/>
</dbReference>
<keyword evidence="4" id="KW-0539">Nucleus</keyword>
<dbReference type="PANTHER" id="PTHR32194">
    <property type="entry name" value="METALLOPROTEASE TLDD"/>
    <property type="match status" value="1"/>
</dbReference>
<dbReference type="Gene3D" id="6.10.250.1710">
    <property type="match status" value="1"/>
</dbReference>
<organism evidence="6 7">
    <name type="scientific">Perkinsus olseni</name>
    <name type="common">Perkinsus atlanticus</name>
    <dbReference type="NCBI Taxonomy" id="32597"/>
    <lineage>
        <taxon>Eukaryota</taxon>
        <taxon>Sar</taxon>
        <taxon>Alveolata</taxon>
        <taxon>Perkinsozoa</taxon>
        <taxon>Perkinsea</taxon>
        <taxon>Perkinsida</taxon>
        <taxon>Perkinsidae</taxon>
        <taxon>Perkinsus</taxon>
    </lineage>
</organism>
<keyword evidence="3 6" id="KW-0647">Proteasome</keyword>
<dbReference type="InterPro" id="IPR033811">
    <property type="entry name" value="Proteasome_beta_3"/>
</dbReference>
<dbReference type="Pfam" id="PF03357">
    <property type="entry name" value="Snf7"/>
    <property type="match status" value="1"/>
</dbReference>
<dbReference type="GO" id="GO:0043161">
    <property type="term" value="P:proteasome-mediated ubiquitin-dependent protein catabolic process"/>
    <property type="evidence" value="ECO:0007669"/>
    <property type="project" value="InterPro"/>
</dbReference>
<feature type="region of interest" description="Disordered" evidence="5">
    <location>
        <begin position="1"/>
        <end position="27"/>
    </location>
</feature>
<keyword evidence="2" id="KW-0963">Cytoplasm</keyword>
<dbReference type="InterPro" id="IPR023333">
    <property type="entry name" value="Proteasome_suB-type"/>
</dbReference>
<gene>
    <name evidence="6" type="primary">PSMB3</name>
    <name evidence="6" type="ORF">FOL46_010031</name>
</gene>
<comment type="caution">
    <text evidence="6">The sequence shown here is derived from an EMBL/GenBank/DDBJ whole genome shotgun (WGS) entry which is preliminary data.</text>
</comment>
<dbReference type="EMBL" id="JABANN010000099">
    <property type="protein sequence ID" value="KAF4671664.1"/>
    <property type="molecule type" value="Genomic_DNA"/>
</dbReference>
<proteinExistence type="predicted"/>
<dbReference type="Pfam" id="PF00227">
    <property type="entry name" value="Proteasome"/>
    <property type="match status" value="1"/>
</dbReference>
<evidence type="ECO:0000256" key="2">
    <source>
        <dbReference type="ARBA" id="ARBA00022490"/>
    </source>
</evidence>
<name>A0A7J6MJK0_PEROL</name>
<dbReference type="AlphaFoldDB" id="A0A7J6MJK0"/>
<dbReference type="GO" id="GO:0005634">
    <property type="term" value="C:nucleus"/>
    <property type="evidence" value="ECO:0007669"/>
    <property type="project" value="UniProtKB-SubCell"/>
</dbReference>
<evidence type="ECO:0000256" key="3">
    <source>
        <dbReference type="ARBA" id="ARBA00022942"/>
    </source>
</evidence>
<dbReference type="Gene3D" id="3.60.20.10">
    <property type="entry name" value="Glutamine Phosphoribosylpyrophosphate, subunit 1, domain 1"/>
    <property type="match status" value="1"/>
</dbReference>
<evidence type="ECO:0000313" key="6">
    <source>
        <dbReference type="EMBL" id="KAF4671664.1"/>
    </source>
</evidence>
<dbReference type="Proteomes" id="UP000572268">
    <property type="component" value="Unassembled WGS sequence"/>
</dbReference>
<reference evidence="6 7" key="1">
    <citation type="submission" date="2020-04" db="EMBL/GenBank/DDBJ databases">
        <title>Perkinsus olseni comparative genomics.</title>
        <authorList>
            <person name="Bogema D.R."/>
        </authorList>
    </citation>
    <scope>NUCLEOTIDE SEQUENCE [LARGE SCALE GENOMIC DNA]</scope>
    <source>
        <strain evidence="6">ATCC PRA-31</strain>
    </source>
</reference>
<dbReference type="GO" id="GO:0007034">
    <property type="term" value="P:vacuolar transport"/>
    <property type="evidence" value="ECO:0007669"/>
    <property type="project" value="InterPro"/>
</dbReference>
<dbReference type="GO" id="GO:0005737">
    <property type="term" value="C:cytoplasm"/>
    <property type="evidence" value="ECO:0007669"/>
    <property type="project" value="TreeGrafter"/>
</dbReference>
<evidence type="ECO:0000256" key="1">
    <source>
        <dbReference type="ARBA" id="ARBA00004123"/>
    </source>
</evidence>
<dbReference type="GO" id="GO:0019774">
    <property type="term" value="C:proteasome core complex, beta-subunit complex"/>
    <property type="evidence" value="ECO:0007669"/>
    <property type="project" value="InterPro"/>
</dbReference>
<sequence length="470" mass="52057">MNRIFGVGKKKEAPPAPTGPSLAETSEHLDSRVELLDKKIKQCDEELIKYKQQMATRSGAAGAKQRALAVLKRKKMYEAQRDQMMNTQFNVDQAAFTQEQIQTNINVVESIKVANHAMKSQMNELNIDHVEDVVDDMADLMMDQDEINDILGRSYNLPEGCDDASLEAEFSMLEEEVAMDKENELRTGPSAPTYLPTALPGGEQQPSAAAEGSASHSTAPVKLPTGFRRSEYPFYRLPWGRLTSPNKAKITAFFFHFAVDSFNMSGNIMEYNGGSVIAMKGEGCVGIACDRRYGVNQLQTVSANMQKVYPMTSRCLVGFQGLATDSQTLSQLLKFRLKLYKLKEDREMPCDVVSHLMATMLYEKRFGPYFCEPVIAGLKNDGEPFISSFDLIGTESTAPDFIVSGTATEQLMGVAESFWREGMGPDELAEVLGQSLLSGIDRDCLSGWGGVVYILTDKELITKTLKGRMD</sequence>
<evidence type="ECO:0000256" key="4">
    <source>
        <dbReference type="ARBA" id="ARBA00023242"/>
    </source>
</evidence>
<comment type="subcellular location">
    <subcellularLocation>
        <location evidence="1">Nucleus</location>
    </subcellularLocation>
</comment>
<dbReference type="PROSITE" id="PS51476">
    <property type="entry name" value="PROTEASOME_BETA_2"/>
    <property type="match status" value="1"/>
</dbReference>
<feature type="region of interest" description="Disordered" evidence="5">
    <location>
        <begin position="183"/>
        <end position="222"/>
    </location>
</feature>
<dbReference type="Gene3D" id="1.10.287.1060">
    <property type="entry name" value="ESAT-6-like"/>
    <property type="match status" value="1"/>
</dbReference>
<dbReference type="InterPro" id="IPR001353">
    <property type="entry name" value="Proteasome_sua/b"/>
</dbReference>
<accession>A0A7J6MJK0</accession>
<dbReference type="InterPro" id="IPR029055">
    <property type="entry name" value="Ntn_hydrolases_N"/>
</dbReference>